<dbReference type="PANTHER" id="PTHR43194">
    <property type="entry name" value="HYDROLASE ALPHA/BETA FOLD FAMILY"/>
    <property type="match status" value="1"/>
</dbReference>
<dbReference type="GO" id="GO:0016787">
    <property type="term" value="F:hydrolase activity"/>
    <property type="evidence" value="ECO:0007669"/>
    <property type="project" value="UniProtKB-KW"/>
</dbReference>
<dbReference type="PANTHER" id="PTHR43194:SF5">
    <property type="entry name" value="PIMELOYL-[ACYL-CARRIER PROTEIN] METHYL ESTER ESTERASE"/>
    <property type="match status" value="1"/>
</dbReference>
<protein>
    <submittedName>
        <fullName evidence="2">Alpha/beta hydrolase</fullName>
    </submittedName>
</protein>
<proteinExistence type="predicted"/>
<dbReference type="PRINTS" id="PR00412">
    <property type="entry name" value="EPOXHYDRLASE"/>
</dbReference>
<dbReference type="SUPFAM" id="SSF53474">
    <property type="entry name" value="alpha/beta-Hydrolases"/>
    <property type="match status" value="1"/>
</dbReference>
<dbReference type="Proteomes" id="UP000032300">
    <property type="component" value="Chromosome"/>
</dbReference>
<dbReference type="Gene3D" id="3.40.50.1820">
    <property type="entry name" value="alpha/beta hydrolase"/>
    <property type="match status" value="1"/>
</dbReference>
<feature type="domain" description="AB hydrolase-1" evidence="1">
    <location>
        <begin position="41"/>
        <end position="282"/>
    </location>
</feature>
<evidence type="ECO:0000313" key="3">
    <source>
        <dbReference type="Proteomes" id="UP000032300"/>
    </source>
</evidence>
<dbReference type="EMBL" id="CP010836">
    <property type="protein sequence ID" value="AJP74030.1"/>
    <property type="molecule type" value="Genomic_DNA"/>
</dbReference>
<dbReference type="InterPro" id="IPR029058">
    <property type="entry name" value="AB_hydrolase_fold"/>
</dbReference>
<dbReference type="InterPro" id="IPR017497">
    <property type="entry name" value="BchO"/>
</dbReference>
<dbReference type="PRINTS" id="PR00111">
    <property type="entry name" value="ABHYDROLASE"/>
</dbReference>
<sequence>MSAAPRWDVEGRDWPNRSHSRFVAVGRVRWHVQVMGAGPVLLLLHGTGAATHSWRALAPLLAEHFTIVAPDLPGHGFTIGRPAGGLSMPAMARAVGDLLRVLDVTPRILVGHSAGAAIAIRMALDGLAEPDAIIGLDAALLPFPGLRAKLFPSLARLLFVNPLAPHFFARLARTQGETDRFLLRSTGSRIDAEGVGFYERLFATPGHCAGAITMMADWDLDVLKRDLPRLQTRLLAVHGEADAAIPLASAREAVALVANGRLHALAGLGHLAHEEQPGAVAAILRQFVEAG</sequence>
<name>A0A7U5BEZ9_9SPHN</name>
<dbReference type="KEGG" id="sphi:TS85_22875"/>
<gene>
    <name evidence="2" type="ORF">TS85_22875</name>
</gene>
<organism evidence="2 3">
    <name type="scientific">Sphingomonas hengshuiensis</name>
    <dbReference type="NCBI Taxonomy" id="1609977"/>
    <lineage>
        <taxon>Bacteria</taxon>
        <taxon>Pseudomonadati</taxon>
        <taxon>Pseudomonadota</taxon>
        <taxon>Alphaproteobacteria</taxon>
        <taxon>Sphingomonadales</taxon>
        <taxon>Sphingomonadaceae</taxon>
        <taxon>Sphingomonas</taxon>
    </lineage>
</organism>
<reference evidence="2 3" key="1">
    <citation type="journal article" date="2015" name="Int. J. Syst. Evol. Microbiol.">
        <title>Sphingomonas hengshuiensis sp. nov., isolated from lake wetland.</title>
        <authorList>
            <person name="Wei S."/>
            <person name="Wang T."/>
            <person name="Liu H."/>
            <person name="Zhang C."/>
            <person name="Guo J."/>
            <person name="Wang Q."/>
            <person name="Liang K."/>
            <person name="Zhang Z."/>
        </authorList>
    </citation>
    <scope>NUCLEOTIDE SEQUENCE [LARGE SCALE GENOMIC DNA]</scope>
    <source>
        <strain evidence="2 3">WHSC-8</strain>
    </source>
</reference>
<dbReference type="AlphaFoldDB" id="A0A7U5BEZ9"/>
<dbReference type="NCBIfam" id="TIGR03056">
    <property type="entry name" value="bchO_mg_che_rel"/>
    <property type="match status" value="1"/>
</dbReference>
<dbReference type="InterPro" id="IPR000639">
    <property type="entry name" value="Epox_hydrolase-like"/>
</dbReference>
<accession>A0A7U5BEZ9</accession>
<keyword evidence="3" id="KW-1185">Reference proteome</keyword>
<evidence type="ECO:0000259" key="1">
    <source>
        <dbReference type="Pfam" id="PF12697"/>
    </source>
</evidence>
<dbReference type="Pfam" id="PF12697">
    <property type="entry name" value="Abhydrolase_6"/>
    <property type="match status" value="1"/>
</dbReference>
<dbReference type="InterPro" id="IPR050228">
    <property type="entry name" value="Carboxylesterase_BioH"/>
</dbReference>
<keyword evidence="2" id="KW-0378">Hydrolase</keyword>
<dbReference type="OrthoDB" id="9799612at2"/>
<dbReference type="InterPro" id="IPR000073">
    <property type="entry name" value="AB_hydrolase_1"/>
</dbReference>
<evidence type="ECO:0000313" key="2">
    <source>
        <dbReference type="EMBL" id="AJP74030.1"/>
    </source>
</evidence>
<reference evidence="2 3" key="2">
    <citation type="submission" date="2015-02" db="EMBL/GenBank/DDBJ databases">
        <title>The complete genome of Sphingomonas hengshuiensis sp. WHSC-8 isolated from soil of Hengshui Lake.</title>
        <authorList>
            <person name="Wei S."/>
            <person name="Guo J."/>
            <person name="Su C."/>
            <person name="Wu R."/>
            <person name="Zhang Z."/>
            <person name="Liang K."/>
            <person name="Li H."/>
            <person name="Wang T."/>
            <person name="Liu H."/>
            <person name="Zhang C."/>
            <person name="Li Z."/>
            <person name="Wang Q."/>
            <person name="Meng J."/>
        </authorList>
    </citation>
    <scope>NUCLEOTIDE SEQUENCE [LARGE SCALE GENOMIC DNA]</scope>
    <source>
        <strain evidence="2 3">WHSC-8</strain>
    </source>
</reference>
<dbReference type="RefSeq" id="WP_044335351.1">
    <property type="nucleotide sequence ID" value="NZ_CP010836.1"/>
</dbReference>